<evidence type="ECO:0000256" key="1">
    <source>
        <dbReference type="ARBA" id="ARBA00011073"/>
    </source>
</evidence>
<dbReference type="InterPro" id="IPR000209">
    <property type="entry name" value="Peptidase_S8/S53_dom"/>
</dbReference>
<sequence length="191" mass="20570">MISINTEAASFTHESNLLPLPSTSVSFSAGKKMKDYIKSTPSPTATIVFQGTKFGDPTTSIISYFSSREPSKRVPGVLKPDILGPGENIIAGSSPLNPNYKGIMYRILSGTSMSCPHLSGVAALIKSAHPPTGGDVQSDVPLRKEHDTFRYGRNMTRGGNNALFAQGYLLWESEKHTVRSVIAVTFTGQVH</sequence>
<comment type="caution">
    <text evidence="3">Lacks conserved residue(s) required for the propagation of feature annotation.</text>
</comment>
<name>A0A5A7QIV7_STRAF</name>
<dbReference type="GO" id="GO:0006508">
    <property type="term" value="P:proteolysis"/>
    <property type="evidence" value="ECO:0007669"/>
    <property type="project" value="UniProtKB-KW"/>
</dbReference>
<feature type="domain" description="Peptidase S8/S53" evidence="4">
    <location>
        <begin position="60"/>
        <end position="131"/>
    </location>
</feature>
<dbReference type="GO" id="GO:0004252">
    <property type="term" value="F:serine-type endopeptidase activity"/>
    <property type="evidence" value="ECO:0007669"/>
    <property type="project" value="InterPro"/>
</dbReference>
<dbReference type="InterPro" id="IPR036852">
    <property type="entry name" value="Peptidase_S8/S53_dom_sf"/>
</dbReference>
<reference evidence="6" key="1">
    <citation type="journal article" date="2019" name="Curr. Biol.">
        <title>Genome Sequence of Striga asiatica Provides Insight into the Evolution of Plant Parasitism.</title>
        <authorList>
            <person name="Yoshida S."/>
            <person name="Kim S."/>
            <person name="Wafula E.K."/>
            <person name="Tanskanen J."/>
            <person name="Kim Y.M."/>
            <person name="Honaas L."/>
            <person name="Yang Z."/>
            <person name="Spallek T."/>
            <person name="Conn C.E."/>
            <person name="Ichihashi Y."/>
            <person name="Cheong K."/>
            <person name="Cui S."/>
            <person name="Der J.P."/>
            <person name="Gundlach H."/>
            <person name="Jiao Y."/>
            <person name="Hori C."/>
            <person name="Ishida J.K."/>
            <person name="Kasahara H."/>
            <person name="Kiba T."/>
            <person name="Kim M.S."/>
            <person name="Koo N."/>
            <person name="Laohavisit A."/>
            <person name="Lee Y.H."/>
            <person name="Lumba S."/>
            <person name="McCourt P."/>
            <person name="Mortimer J.C."/>
            <person name="Mutuku J.M."/>
            <person name="Nomura T."/>
            <person name="Sasaki-Sekimoto Y."/>
            <person name="Seto Y."/>
            <person name="Wang Y."/>
            <person name="Wakatake T."/>
            <person name="Sakakibara H."/>
            <person name="Demura T."/>
            <person name="Yamaguchi S."/>
            <person name="Yoneyama K."/>
            <person name="Manabe R.I."/>
            <person name="Nelson D.C."/>
            <person name="Schulman A.H."/>
            <person name="Timko M.P."/>
            <person name="dePamphilis C.W."/>
            <person name="Choi D."/>
            <person name="Shirasu K."/>
        </authorList>
    </citation>
    <scope>NUCLEOTIDE SEQUENCE [LARGE SCALE GENOMIC DNA]</scope>
    <source>
        <strain evidence="6">cv. UVA1</strain>
    </source>
</reference>
<keyword evidence="5" id="KW-0645">Protease</keyword>
<dbReference type="Proteomes" id="UP000325081">
    <property type="component" value="Unassembled WGS sequence"/>
</dbReference>
<dbReference type="OrthoDB" id="1738087at2759"/>
<keyword evidence="6" id="KW-1185">Reference proteome</keyword>
<keyword evidence="5" id="KW-0378">Hydrolase</keyword>
<dbReference type="PROSITE" id="PS51892">
    <property type="entry name" value="SUBTILASE"/>
    <property type="match status" value="1"/>
</dbReference>
<keyword evidence="2" id="KW-0732">Signal</keyword>
<comment type="similarity">
    <text evidence="1 3">Belongs to the peptidase S8 family.</text>
</comment>
<dbReference type="EMBL" id="BKCP01007181">
    <property type="protein sequence ID" value="GER45255.1"/>
    <property type="molecule type" value="Genomic_DNA"/>
</dbReference>
<gene>
    <name evidence="5" type="ORF">STAS_22179</name>
</gene>
<evidence type="ECO:0000256" key="3">
    <source>
        <dbReference type="PROSITE-ProRule" id="PRU01240"/>
    </source>
</evidence>
<dbReference type="SUPFAM" id="SSF52743">
    <property type="entry name" value="Subtilisin-like"/>
    <property type="match status" value="1"/>
</dbReference>
<protein>
    <submittedName>
        <fullName evidence="5">Subtilisin-like serine protease</fullName>
    </submittedName>
</protein>
<evidence type="ECO:0000259" key="4">
    <source>
        <dbReference type="Pfam" id="PF00082"/>
    </source>
</evidence>
<dbReference type="Gene3D" id="3.50.30.30">
    <property type="match status" value="1"/>
</dbReference>
<dbReference type="Gene3D" id="3.40.50.200">
    <property type="entry name" value="Peptidase S8/S53 domain"/>
    <property type="match status" value="1"/>
</dbReference>
<evidence type="ECO:0000256" key="2">
    <source>
        <dbReference type="ARBA" id="ARBA00022729"/>
    </source>
</evidence>
<dbReference type="PANTHER" id="PTHR10795">
    <property type="entry name" value="PROPROTEIN CONVERTASE SUBTILISIN/KEXIN"/>
    <property type="match status" value="1"/>
</dbReference>
<proteinExistence type="inferred from homology"/>
<dbReference type="InterPro" id="IPR045051">
    <property type="entry name" value="SBT"/>
</dbReference>
<dbReference type="Pfam" id="PF00082">
    <property type="entry name" value="Peptidase_S8"/>
    <property type="match status" value="1"/>
</dbReference>
<organism evidence="5 6">
    <name type="scientific">Striga asiatica</name>
    <name type="common">Asiatic witchweed</name>
    <name type="synonym">Buchnera asiatica</name>
    <dbReference type="NCBI Taxonomy" id="4170"/>
    <lineage>
        <taxon>Eukaryota</taxon>
        <taxon>Viridiplantae</taxon>
        <taxon>Streptophyta</taxon>
        <taxon>Embryophyta</taxon>
        <taxon>Tracheophyta</taxon>
        <taxon>Spermatophyta</taxon>
        <taxon>Magnoliopsida</taxon>
        <taxon>eudicotyledons</taxon>
        <taxon>Gunneridae</taxon>
        <taxon>Pentapetalae</taxon>
        <taxon>asterids</taxon>
        <taxon>lamiids</taxon>
        <taxon>Lamiales</taxon>
        <taxon>Orobanchaceae</taxon>
        <taxon>Buchnereae</taxon>
        <taxon>Striga</taxon>
    </lineage>
</organism>
<evidence type="ECO:0000313" key="5">
    <source>
        <dbReference type="EMBL" id="GER45255.1"/>
    </source>
</evidence>
<accession>A0A5A7QIV7</accession>
<comment type="caution">
    <text evidence="5">The sequence shown here is derived from an EMBL/GenBank/DDBJ whole genome shotgun (WGS) entry which is preliminary data.</text>
</comment>
<dbReference type="CDD" id="cd02120">
    <property type="entry name" value="PA_subtilisin_like"/>
    <property type="match status" value="1"/>
</dbReference>
<dbReference type="AlphaFoldDB" id="A0A5A7QIV7"/>
<evidence type="ECO:0000313" key="6">
    <source>
        <dbReference type="Proteomes" id="UP000325081"/>
    </source>
</evidence>